<feature type="transmembrane region" description="Helical" evidence="8">
    <location>
        <begin position="132"/>
        <end position="153"/>
    </location>
</feature>
<evidence type="ECO:0000256" key="6">
    <source>
        <dbReference type="ARBA" id="ARBA00022989"/>
    </source>
</evidence>
<evidence type="ECO:0000256" key="2">
    <source>
        <dbReference type="ARBA" id="ARBA00008821"/>
    </source>
</evidence>
<dbReference type="PANTHER" id="PTHR42810">
    <property type="entry name" value="PURINE PERMEASE C1399.01C-RELATED"/>
    <property type="match status" value="1"/>
</dbReference>
<evidence type="ECO:0000256" key="3">
    <source>
        <dbReference type="ARBA" id="ARBA00022448"/>
    </source>
</evidence>
<keyword evidence="3" id="KW-0813">Transport</keyword>
<dbReference type="Proteomes" id="UP000776700">
    <property type="component" value="Unassembled WGS sequence"/>
</dbReference>
<feature type="transmembrane region" description="Helical" evidence="8">
    <location>
        <begin position="376"/>
        <end position="397"/>
    </location>
</feature>
<keyword evidence="4" id="KW-1003">Cell membrane</keyword>
<evidence type="ECO:0000313" key="9">
    <source>
        <dbReference type="EMBL" id="HJG95913.1"/>
    </source>
</evidence>
<feature type="transmembrane region" description="Helical" evidence="8">
    <location>
        <begin position="53"/>
        <end position="73"/>
    </location>
</feature>
<dbReference type="GO" id="GO:0042907">
    <property type="term" value="F:xanthine transmembrane transporter activity"/>
    <property type="evidence" value="ECO:0007669"/>
    <property type="project" value="TreeGrafter"/>
</dbReference>
<dbReference type="AlphaFoldDB" id="A0A921MZ01"/>
<name>A0A921MZ01_9FIRM</name>
<comment type="caution">
    <text evidence="9">The sequence shown here is derived from an EMBL/GenBank/DDBJ whole genome shotgun (WGS) entry which is preliminary data.</text>
</comment>
<dbReference type="InterPro" id="IPR017588">
    <property type="entry name" value="UacT-like"/>
</dbReference>
<evidence type="ECO:0000313" key="10">
    <source>
        <dbReference type="Proteomes" id="UP000776700"/>
    </source>
</evidence>
<reference evidence="9" key="2">
    <citation type="submission" date="2021-09" db="EMBL/GenBank/DDBJ databases">
        <authorList>
            <person name="Gilroy R."/>
        </authorList>
    </citation>
    <scope>NUCLEOTIDE SEQUENCE</scope>
    <source>
        <strain evidence="9">1277</strain>
    </source>
</reference>
<accession>A0A921MZ01</accession>
<reference evidence="9" key="1">
    <citation type="journal article" date="2021" name="PeerJ">
        <title>Extensive microbial diversity within the chicken gut microbiome revealed by metagenomics and culture.</title>
        <authorList>
            <person name="Gilroy R."/>
            <person name="Ravi A."/>
            <person name="Getino M."/>
            <person name="Pursley I."/>
            <person name="Horton D.L."/>
            <person name="Alikhan N.F."/>
            <person name="Baker D."/>
            <person name="Gharbi K."/>
            <person name="Hall N."/>
            <person name="Watson M."/>
            <person name="Adriaenssens E.M."/>
            <person name="Foster-Nyarko E."/>
            <person name="Jarju S."/>
            <person name="Secka A."/>
            <person name="Antonio M."/>
            <person name="Oren A."/>
            <person name="Chaudhuri R.R."/>
            <person name="La Ragione R."/>
            <person name="Hildebrand F."/>
            <person name="Pallen M.J."/>
        </authorList>
    </citation>
    <scope>NUCLEOTIDE SEQUENCE</scope>
    <source>
        <strain evidence="9">1277</strain>
    </source>
</reference>
<feature type="transmembrane region" description="Helical" evidence="8">
    <location>
        <begin position="403"/>
        <end position="427"/>
    </location>
</feature>
<dbReference type="EMBL" id="DYUB01000075">
    <property type="protein sequence ID" value="HJG95913.1"/>
    <property type="molecule type" value="Genomic_DNA"/>
</dbReference>
<dbReference type="GO" id="GO:0005886">
    <property type="term" value="C:plasma membrane"/>
    <property type="evidence" value="ECO:0007669"/>
    <property type="project" value="UniProtKB-SubCell"/>
</dbReference>
<dbReference type="NCBIfam" id="NF037981">
    <property type="entry name" value="NCS2_1"/>
    <property type="match status" value="1"/>
</dbReference>
<organism evidence="9 10">
    <name type="scientific">Romboutsia timonensis</name>
    <dbReference type="NCBI Taxonomy" id="1776391"/>
    <lineage>
        <taxon>Bacteria</taxon>
        <taxon>Bacillati</taxon>
        <taxon>Bacillota</taxon>
        <taxon>Clostridia</taxon>
        <taxon>Peptostreptococcales</taxon>
        <taxon>Peptostreptococcaceae</taxon>
        <taxon>Romboutsia</taxon>
    </lineage>
</organism>
<keyword evidence="5 8" id="KW-0812">Transmembrane</keyword>
<dbReference type="InterPro" id="IPR006043">
    <property type="entry name" value="NCS2"/>
</dbReference>
<dbReference type="Pfam" id="PF00860">
    <property type="entry name" value="Xan_ur_permease"/>
    <property type="match status" value="1"/>
</dbReference>
<evidence type="ECO:0000256" key="4">
    <source>
        <dbReference type="ARBA" id="ARBA00022475"/>
    </source>
</evidence>
<comment type="similarity">
    <text evidence="2">Belongs to the nucleobase:cation symporter-2 (NCS2) (TC 2.A.40) family.</text>
</comment>
<dbReference type="NCBIfam" id="TIGR03173">
    <property type="entry name" value="pbuX"/>
    <property type="match status" value="1"/>
</dbReference>
<comment type="subcellular location">
    <subcellularLocation>
        <location evidence="1">Cell membrane</location>
        <topology evidence="1">Multi-pass membrane protein</topology>
    </subcellularLocation>
</comment>
<evidence type="ECO:0000256" key="8">
    <source>
        <dbReference type="SAM" id="Phobius"/>
    </source>
</evidence>
<sequence length="446" mass="46667">MKEKVIYKLDGRPKLTEAIPLGLQHILAMFVGNVTPLIIISNILNLDAQTKASLIQCAMFVSGIVTLIQCYPLGPIGAKLPIVMGTSFGFVPVATAIGTKYGMQGILGACLVGAVFEMLLGGIVLKRIRKYFPPVVTGIVVLTMGISLLPTGVNYFAGGAGAIDFASPSNLLLGTIVLVTVIFFQQYTKGMLSMSAVLIGLVVGYIVAIPMGKIDFSSLAQAKLLSIPQPFKIGFSFHMDAIIAMIFVYMVSTVETIGDITAIASSGLNREASEKEIVGGVLADGLGSLIAAVFNVLPNTSFGQNVGIVSMTKIVNRFVVATGAAILILAGIFPKVGALISLMPSSVLGGAAIVMFSMIVVSGIKLITTDKITERNAMIIAVSLGLGLGVSYVPGFFDSFPESIQLIFGESKTVLPAILAVILNIALPKEESSNIVIEEASSNMAV</sequence>
<keyword evidence="6 8" id="KW-1133">Transmembrane helix</keyword>
<evidence type="ECO:0000256" key="1">
    <source>
        <dbReference type="ARBA" id="ARBA00004651"/>
    </source>
</evidence>
<evidence type="ECO:0000256" key="5">
    <source>
        <dbReference type="ARBA" id="ARBA00022692"/>
    </source>
</evidence>
<feature type="transmembrane region" description="Helical" evidence="8">
    <location>
        <begin position="339"/>
        <end position="364"/>
    </location>
</feature>
<feature type="transmembrane region" description="Helical" evidence="8">
    <location>
        <begin position="191"/>
        <end position="211"/>
    </location>
</feature>
<feature type="transmembrane region" description="Helical" evidence="8">
    <location>
        <begin position="165"/>
        <end position="184"/>
    </location>
</feature>
<gene>
    <name evidence="9" type="ORF">K8V90_02270</name>
</gene>
<proteinExistence type="inferred from homology"/>
<evidence type="ECO:0000256" key="7">
    <source>
        <dbReference type="ARBA" id="ARBA00023136"/>
    </source>
</evidence>
<feature type="transmembrane region" description="Helical" evidence="8">
    <location>
        <begin position="314"/>
        <end position="333"/>
    </location>
</feature>
<feature type="transmembrane region" description="Helical" evidence="8">
    <location>
        <begin position="80"/>
        <end position="99"/>
    </location>
</feature>
<dbReference type="PROSITE" id="PS01116">
    <property type="entry name" value="XANTH_URACIL_PERMASE"/>
    <property type="match status" value="1"/>
</dbReference>
<protein>
    <submittedName>
        <fullName evidence="9">Purine permease</fullName>
    </submittedName>
</protein>
<feature type="transmembrane region" description="Helical" evidence="8">
    <location>
        <begin position="21"/>
        <end position="41"/>
    </location>
</feature>
<dbReference type="NCBIfam" id="TIGR00801">
    <property type="entry name" value="ncs2"/>
    <property type="match status" value="1"/>
</dbReference>
<feature type="transmembrane region" description="Helical" evidence="8">
    <location>
        <begin position="105"/>
        <end position="125"/>
    </location>
</feature>
<dbReference type="InterPro" id="IPR006042">
    <property type="entry name" value="Xan_ur_permease"/>
</dbReference>
<dbReference type="PANTHER" id="PTHR42810:SF2">
    <property type="entry name" value="PURINE PERMEASE C1399.01C-RELATED"/>
    <property type="match status" value="1"/>
</dbReference>
<keyword evidence="7 8" id="KW-0472">Membrane</keyword>